<dbReference type="Proteomes" id="UP000254502">
    <property type="component" value="Unassembled WGS sequence"/>
</dbReference>
<accession>A0A380DMP3</accession>
<organism evidence="1 2">
    <name type="scientific">Staphylococcus aureus</name>
    <dbReference type="NCBI Taxonomy" id="1280"/>
    <lineage>
        <taxon>Bacteria</taxon>
        <taxon>Bacillati</taxon>
        <taxon>Bacillota</taxon>
        <taxon>Bacilli</taxon>
        <taxon>Bacillales</taxon>
        <taxon>Staphylococcaceae</taxon>
        <taxon>Staphylococcus</taxon>
    </lineage>
</organism>
<evidence type="ECO:0000313" key="1">
    <source>
        <dbReference type="EMBL" id="SUK38490.1"/>
    </source>
</evidence>
<proteinExistence type="predicted"/>
<reference evidence="1 2" key="1">
    <citation type="submission" date="2018-06" db="EMBL/GenBank/DDBJ databases">
        <authorList>
            <consortium name="Pathogen Informatics"/>
            <person name="Doyle S."/>
        </authorList>
    </citation>
    <scope>NUCLEOTIDE SEQUENCE [LARGE SCALE GENOMIC DNA]</scope>
    <source>
        <strain evidence="1 2">NCTC5664</strain>
    </source>
</reference>
<protein>
    <submittedName>
        <fullName evidence="1">Uncharacterized protein</fullName>
    </submittedName>
</protein>
<sequence length="36" mass="4360">MMYEFNGITYIGIGKMLEFKVTNKEVVIKNHKKIWR</sequence>
<evidence type="ECO:0000313" key="2">
    <source>
        <dbReference type="Proteomes" id="UP000254502"/>
    </source>
</evidence>
<dbReference type="AlphaFoldDB" id="A0A380DMP3"/>
<dbReference type="EMBL" id="UHAQ01000002">
    <property type="protein sequence ID" value="SUK38490.1"/>
    <property type="molecule type" value="Genomic_DNA"/>
</dbReference>
<gene>
    <name evidence="1" type="ORF">NCTC5664_00850</name>
</gene>
<name>A0A380DMP3_STAAU</name>